<dbReference type="EMBL" id="FQUP01000010">
    <property type="protein sequence ID" value="SHG95325.1"/>
    <property type="molecule type" value="Genomic_DNA"/>
</dbReference>
<name>A0A1M5P0U0_9HYPH</name>
<keyword evidence="1" id="KW-0808">Transferase</keyword>
<keyword evidence="2" id="KW-1185">Reference proteome</keyword>
<dbReference type="PANTHER" id="PTHR34822">
    <property type="entry name" value="GRPB DOMAIN PROTEIN (AFU_ORTHOLOGUE AFUA_1G01530)"/>
    <property type="match status" value="1"/>
</dbReference>
<dbReference type="AlphaFoldDB" id="A0A1M5P0U0"/>
<dbReference type="Gene3D" id="3.30.460.10">
    <property type="entry name" value="Beta Polymerase, domain 2"/>
    <property type="match status" value="1"/>
</dbReference>
<dbReference type="InterPro" id="IPR007344">
    <property type="entry name" value="GrpB/CoaE"/>
</dbReference>
<dbReference type="RefSeq" id="WP_073058567.1">
    <property type="nucleotide sequence ID" value="NZ_FQUP01000010.1"/>
</dbReference>
<dbReference type="PANTHER" id="PTHR34822:SF1">
    <property type="entry name" value="GRPB FAMILY PROTEIN"/>
    <property type="match status" value="1"/>
</dbReference>
<accession>A0A1M5P0U0</accession>
<proteinExistence type="predicted"/>
<dbReference type="OrthoDB" id="9799092at2"/>
<dbReference type="GO" id="GO:0016740">
    <property type="term" value="F:transferase activity"/>
    <property type="evidence" value="ECO:0007669"/>
    <property type="project" value="UniProtKB-KW"/>
</dbReference>
<evidence type="ECO:0000313" key="1">
    <source>
        <dbReference type="EMBL" id="SHG95325.1"/>
    </source>
</evidence>
<dbReference type="STRING" id="1122133.SAMN02745157_0061"/>
<dbReference type="InterPro" id="IPR043519">
    <property type="entry name" value="NT_sf"/>
</dbReference>
<organism evidence="1 2">
    <name type="scientific">Kaistia soli DSM 19436</name>
    <dbReference type="NCBI Taxonomy" id="1122133"/>
    <lineage>
        <taxon>Bacteria</taxon>
        <taxon>Pseudomonadati</taxon>
        <taxon>Pseudomonadota</taxon>
        <taxon>Alphaproteobacteria</taxon>
        <taxon>Hyphomicrobiales</taxon>
        <taxon>Kaistiaceae</taxon>
        <taxon>Kaistia</taxon>
    </lineage>
</organism>
<reference evidence="1 2" key="1">
    <citation type="submission" date="2016-11" db="EMBL/GenBank/DDBJ databases">
        <authorList>
            <person name="Jaros S."/>
            <person name="Januszkiewicz K."/>
            <person name="Wedrychowicz H."/>
        </authorList>
    </citation>
    <scope>NUCLEOTIDE SEQUENCE [LARGE SCALE GENOMIC DNA]</scope>
    <source>
        <strain evidence="1 2">DSM 19436</strain>
    </source>
</reference>
<dbReference type="Pfam" id="PF04229">
    <property type="entry name" value="GrpB"/>
    <property type="match status" value="1"/>
</dbReference>
<dbReference type="Proteomes" id="UP000184485">
    <property type="component" value="Unassembled WGS sequence"/>
</dbReference>
<evidence type="ECO:0000313" key="2">
    <source>
        <dbReference type="Proteomes" id="UP000184485"/>
    </source>
</evidence>
<gene>
    <name evidence="1" type="ORF">SAMN02745157_0061</name>
</gene>
<dbReference type="SUPFAM" id="SSF81301">
    <property type="entry name" value="Nucleotidyltransferase"/>
    <property type="match status" value="1"/>
</dbReference>
<protein>
    <submittedName>
        <fullName evidence="1">GrpB domain, predicted nucleotidyltransferase, UPF0157 family</fullName>
    </submittedName>
</protein>
<sequence length="184" mass="20670">MIEIAAAREDWPDEFARLKPILRRACPQLLAVHHIGSTAVPNLAAKDVIDIQVTVDDLATVDIAAFEREGFAARAGLVDHCPPGLDLPPQELTKHFFKRTVRPANVHVREQGRFNQRYALLFRDYLRAHPGAASAYGLIKQRLVAFFPDNADAYYDIKDPVCDLIMATANEWALYVDWSEPTSD</sequence>